<dbReference type="STRING" id="1742973.COMA2_50238"/>
<name>A0A0S4LMK1_9BACT</name>
<keyword evidence="2" id="KW-1185">Reference proteome</keyword>
<dbReference type="Proteomes" id="UP000198736">
    <property type="component" value="Unassembled WGS sequence"/>
</dbReference>
<gene>
    <name evidence="1" type="ORF">COMA2_50238</name>
</gene>
<protein>
    <submittedName>
        <fullName evidence="1">Uncharacterized protein</fullName>
    </submittedName>
</protein>
<evidence type="ECO:0000313" key="2">
    <source>
        <dbReference type="Proteomes" id="UP000198736"/>
    </source>
</evidence>
<accession>A0A0S4LMK1</accession>
<dbReference type="AlphaFoldDB" id="A0A0S4LMK1"/>
<reference evidence="2" key="1">
    <citation type="submission" date="2015-10" db="EMBL/GenBank/DDBJ databases">
        <authorList>
            <person name="Luecker S."/>
            <person name="Luecker S."/>
        </authorList>
    </citation>
    <scope>NUCLEOTIDE SEQUENCE [LARGE SCALE GENOMIC DNA]</scope>
</reference>
<evidence type="ECO:0000313" key="1">
    <source>
        <dbReference type="EMBL" id="CUS38725.1"/>
    </source>
</evidence>
<sequence>MSIFRHLTNRRRMDFVTLTLFPSTLKVGFITVHFHIHIVESAVFVQTLTGTVIAVPSKHSIDRRST</sequence>
<organism evidence="1 2">
    <name type="scientific">Candidatus Nitrospira nitrificans</name>
    <dbReference type="NCBI Taxonomy" id="1742973"/>
    <lineage>
        <taxon>Bacteria</taxon>
        <taxon>Pseudomonadati</taxon>
        <taxon>Nitrospirota</taxon>
        <taxon>Nitrospiria</taxon>
        <taxon>Nitrospirales</taxon>
        <taxon>Nitrospiraceae</taxon>
        <taxon>Nitrospira</taxon>
    </lineage>
</organism>
<proteinExistence type="predicted"/>
<dbReference type="EMBL" id="CZPZ01000032">
    <property type="protein sequence ID" value="CUS38725.1"/>
    <property type="molecule type" value="Genomic_DNA"/>
</dbReference>